<feature type="transmembrane region" description="Helical" evidence="10">
    <location>
        <begin position="233"/>
        <end position="254"/>
    </location>
</feature>
<name>A0A672M2L7_SINGR</name>
<protein>
    <recommendedName>
        <fullName evidence="13">G-protein coupled receptors family 1 profile domain-containing protein</fullName>
    </recommendedName>
</protein>
<organism evidence="11 12">
    <name type="scientific">Sinocyclocheilus grahami</name>
    <name type="common">Dianchi golden-line fish</name>
    <name type="synonym">Barbus grahami</name>
    <dbReference type="NCBI Taxonomy" id="75366"/>
    <lineage>
        <taxon>Eukaryota</taxon>
        <taxon>Metazoa</taxon>
        <taxon>Chordata</taxon>
        <taxon>Craniata</taxon>
        <taxon>Vertebrata</taxon>
        <taxon>Euteleostomi</taxon>
        <taxon>Actinopterygii</taxon>
        <taxon>Neopterygii</taxon>
        <taxon>Teleostei</taxon>
        <taxon>Ostariophysi</taxon>
        <taxon>Cypriniformes</taxon>
        <taxon>Cyprinidae</taxon>
        <taxon>Cyprininae</taxon>
        <taxon>Sinocyclocheilus</taxon>
    </lineage>
</organism>
<evidence type="ECO:0000256" key="1">
    <source>
        <dbReference type="ARBA" id="ARBA00004141"/>
    </source>
</evidence>
<evidence type="ECO:0000256" key="4">
    <source>
        <dbReference type="ARBA" id="ARBA00023040"/>
    </source>
</evidence>
<feature type="transmembrane region" description="Helical" evidence="10">
    <location>
        <begin position="134"/>
        <end position="156"/>
    </location>
</feature>
<reference evidence="11" key="2">
    <citation type="submission" date="2025-09" db="UniProtKB">
        <authorList>
            <consortium name="Ensembl"/>
        </authorList>
    </citation>
    <scope>IDENTIFICATION</scope>
</reference>
<evidence type="ECO:0000256" key="3">
    <source>
        <dbReference type="ARBA" id="ARBA00022989"/>
    </source>
</evidence>
<evidence type="ECO:0000256" key="10">
    <source>
        <dbReference type="SAM" id="Phobius"/>
    </source>
</evidence>
<evidence type="ECO:0000256" key="8">
    <source>
        <dbReference type="ARBA" id="ARBA00023224"/>
    </source>
</evidence>
<keyword evidence="6 9" id="KW-0675">Receptor</keyword>
<feature type="transmembrane region" description="Helical" evidence="10">
    <location>
        <begin position="192"/>
        <end position="213"/>
    </location>
</feature>
<dbReference type="PANTHER" id="PTHR24232">
    <property type="entry name" value="G-PROTEIN COUPLED RECEPTOR"/>
    <property type="match status" value="1"/>
</dbReference>
<dbReference type="GO" id="GO:0004930">
    <property type="term" value="F:G protein-coupled receptor activity"/>
    <property type="evidence" value="ECO:0007669"/>
    <property type="project" value="UniProtKB-KW"/>
</dbReference>
<evidence type="ECO:0000313" key="11">
    <source>
        <dbReference type="Ensembl" id="ENSSGRP00000032615.1"/>
    </source>
</evidence>
<comment type="similarity">
    <text evidence="9">Belongs to the G-protein coupled receptor 1 family.</text>
</comment>
<dbReference type="Ensembl" id="ENSSGRT00000035016.1">
    <property type="protein sequence ID" value="ENSSGRP00000032615.1"/>
    <property type="gene ID" value="ENSSGRG00000018230.1"/>
</dbReference>
<evidence type="ECO:0000256" key="7">
    <source>
        <dbReference type="ARBA" id="ARBA00023180"/>
    </source>
</evidence>
<feature type="transmembrane region" description="Helical" evidence="10">
    <location>
        <begin position="37"/>
        <end position="60"/>
    </location>
</feature>
<keyword evidence="3 10" id="KW-1133">Transmembrane helix</keyword>
<dbReference type="GO" id="GO:0035025">
    <property type="term" value="P:positive regulation of Rho protein signal transduction"/>
    <property type="evidence" value="ECO:0007669"/>
    <property type="project" value="TreeGrafter"/>
</dbReference>
<keyword evidence="5 10" id="KW-0472">Membrane</keyword>
<dbReference type="GO" id="GO:0007200">
    <property type="term" value="P:phospholipase C-activating G protein-coupled receptor signaling pathway"/>
    <property type="evidence" value="ECO:0007669"/>
    <property type="project" value="TreeGrafter"/>
</dbReference>
<keyword evidence="8 9" id="KW-0807">Transducer</keyword>
<evidence type="ECO:0000313" key="12">
    <source>
        <dbReference type="Proteomes" id="UP000472262"/>
    </source>
</evidence>
<dbReference type="Proteomes" id="UP000472262">
    <property type="component" value="Unassembled WGS sequence"/>
</dbReference>
<keyword evidence="12" id="KW-1185">Reference proteome</keyword>
<dbReference type="GO" id="GO:0005886">
    <property type="term" value="C:plasma membrane"/>
    <property type="evidence" value="ECO:0007669"/>
    <property type="project" value="TreeGrafter"/>
</dbReference>
<dbReference type="AlphaFoldDB" id="A0A672M2L7"/>
<keyword evidence="7" id="KW-0325">Glycoprotein</keyword>
<keyword evidence="2 9" id="KW-0812">Transmembrane</keyword>
<evidence type="ECO:0000256" key="5">
    <source>
        <dbReference type="ARBA" id="ARBA00023136"/>
    </source>
</evidence>
<dbReference type="SUPFAM" id="SSF81321">
    <property type="entry name" value="Family A G protein-coupled receptor-like"/>
    <property type="match status" value="1"/>
</dbReference>
<evidence type="ECO:0000256" key="9">
    <source>
        <dbReference type="RuleBase" id="RU000688"/>
    </source>
</evidence>
<sequence>MPELNNHSNCNLAIPGRKTFNKKFVTFHAKQYVAESLFIWVISVIEIPIMLLTLFALCVLIKSNRIASVYVINLIFSDLIQIICILLFTTKLESAELMKAYNCFLIAGLYFMASVAFERYILVSHPHWYKSHHSLKLSCFVSLIIWFVPLIFYHLPEWISCFIPYPIIILCFVGTCRGLSHSLSLTSLNRKLILGSLFLVLLTYTCLILPFVIMDFIDFYTCIDWMNMIFKKADLFLECLLYLNPLADCLLYLFMRADVGDIMKSVPCCCKTDRRQNSIRLTSSTNTQHVT</sequence>
<comment type="subcellular location">
    <subcellularLocation>
        <location evidence="1">Membrane</location>
        <topology evidence="1">Multi-pass membrane protein</topology>
    </subcellularLocation>
</comment>
<dbReference type="PRINTS" id="PR00237">
    <property type="entry name" value="GPCRRHODOPSN"/>
</dbReference>
<dbReference type="OMA" id="WPFWYRF"/>
<dbReference type="Gene3D" id="1.20.1070.10">
    <property type="entry name" value="Rhodopsin 7-helix transmembrane proteins"/>
    <property type="match status" value="2"/>
</dbReference>
<feature type="transmembrane region" description="Helical" evidence="10">
    <location>
        <begin position="67"/>
        <end position="88"/>
    </location>
</feature>
<evidence type="ECO:0008006" key="13">
    <source>
        <dbReference type="Google" id="ProtNLM"/>
    </source>
</evidence>
<evidence type="ECO:0000256" key="2">
    <source>
        <dbReference type="ARBA" id="ARBA00022692"/>
    </source>
</evidence>
<dbReference type="PROSITE" id="PS00237">
    <property type="entry name" value="G_PROTEIN_RECEP_F1_1"/>
    <property type="match status" value="1"/>
</dbReference>
<dbReference type="PANTHER" id="PTHR24232:SF85">
    <property type="entry name" value="G-PROTEIN COUPLED RECEPTOR 4"/>
    <property type="match status" value="1"/>
</dbReference>
<proteinExistence type="inferred from homology"/>
<keyword evidence="4 9" id="KW-0297">G-protein coupled receptor</keyword>
<accession>A0A672M2L7</accession>
<reference evidence="11" key="1">
    <citation type="submission" date="2025-08" db="UniProtKB">
        <authorList>
            <consortium name="Ensembl"/>
        </authorList>
    </citation>
    <scope>IDENTIFICATION</scope>
</reference>
<evidence type="ECO:0000256" key="6">
    <source>
        <dbReference type="ARBA" id="ARBA00023170"/>
    </source>
</evidence>
<dbReference type="InParanoid" id="A0A672M2L7"/>
<feature type="transmembrane region" description="Helical" evidence="10">
    <location>
        <begin position="100"/>
        <end position="122"/>
    </location>
</feature>
<dbReference type="InterPro" id="IPR000276">
    <property type="entry name" value="GPCR_Rhodpsn"/>
</dbReference>
<feature type="transmembrane region" description="Helical" evidence="10">
    <location>
        <begin position="162"/>
        <end position="180"/>
    </location>
</feature>